<dbReference type="AlphaFoldDB" id="A0A3A1NKW8"/>
<proteinExistence type="predicted"/>
<evidence type="ECO:0000313" key="4">
    <source>
        <dbReference type="Proteomes" id="UP000321621"/>
    </source>
</evidence>
<gene>
    <name evidence="1" type="ORF">D2V05_12030</name>
    <name evidence="2" type="ORF">FQ017_11920</name>
</gene>
<dbReference type="Proteomes" id="UP000266691">
    <property type="component" value="Unassembled WGS sequence"/>
</dbReference>
<dbReference type="EMBL" id="QXFI01000026">
    <property type="protein sequence ID" value="RIV44204.1"/>
    <property type="molecule type" value="Genomic_DNA"/>
</dbReference>
<name>A0A3A1NKW8_9FLAO</name>
<sequence length="193" mass="22697">MFQVLPKFSRVLVIGCSFICSFNCLSQVKEQVSKRLDKFISESCKTTYEEIDSVRISEVLKYKVYCITQETKNLYGQKKKSSNMFIVIDDGEQVQNFEQIGTNTALPKLQSYIRGDFILNPQTAPLFQTILDFIYPIAAWKPDKREYFFKNGKWYFLRDAYFRSKQGFEISIDTDGKITSISYKMKWDEYEQS</sequence>
<evidence type="ECO:0000313" key="2">
    <source>
        <dbReference type="EMBL" id="TXJ94120.1"/>
    </source>
</evidence>
<organism evidence="1 3">
    <name type="scientific">Flagellimonas pelagia</name>
    <dbReference type="NCBI Taxonomy" id="2306998"/>
    <lineage>
        <taxon>Bacteria</taxon>
        <taxon>Pseudomonadati</taxon>
        <taxon>Bacteroidota</taxon>
        <taxon>Flavobacteriia</taxon>
        <taxon>Flavobacteriales</taxon>
        <taxon>Flavobacteriaceae</taxon>
        <taxon>Flagellimonas</taxon>
    </lineage>
</organism>
<reference evidence="2 4" key="2">
    <citation type="submission" date="2019-07" db="EMBL/GenBank/DDBJ databases">
        <title>Draft genome of two Muricauda strains isolated from deep sea.</title>
        <authorList>
            <person name="Sun C."/>
        </authorList>
    </citation>
    <scope>NUCLEOTIDE SEQUENCE [LARGE SCALE GENOMIC DNA]</scope>
    <source>
        <strain evidence="2 4">72</strain>
    </source>
</reference>
<evidence type="ECO:0000313" key="3">
    <source>
        <dbReference type="Proteomes" id="UP000266691"/>
    </source>
</evidence>
<dbReference type="EMBL" id="VNWK01000026">
    <property type="protein sequence ID" value="TXJ94120.1"/>
    <property type="molecule type" value="Genomic_DNA"/>
</dbReference>
<dbReference type="Proteomes" id="UP000321621">
    <property type="component" value="Unassembled WGS sequence"/>
</dbReference>
<comment type="caution">
    <text evidence="1">The sequence shown here is derived from an EMBL/GenBank/DDBJ whole genome shotgun (WGS) entry which is preliminary data.</text>
</comment>
<accession>A0A3A1NKW8</accession>
<reference evidence="1 3" key="1">
    <citation type="submission" date="2018-08" db="EMBL/GenBank/DDBJ databases">
        <title>Proposal of Muricauda 72 sp.nov. and Muricauda NH166 sp.nov., isolated from seawater.</title>
        <authorList>
            <person name="Cheng H."/>
            <person name="Wu Y.-H."/>
            <person name="Guo L.-L."/>
            <person name="Xu X.-W."/>
        </authorList>
    </citation>
    <scope>NUCLEOTIDE SEQUENCE [LARGE SCALE GENOMIC DNA]</scope>
    <source>
        <strain evidence="1 3">72</strain>
    </source>
</reference>
<protein>
    <submittedName>
        <fullName evidence="1">Uncharacterized protein</fullName>
    </submittedName>
</protein>
<dbReference type="RefSeq" id="WP_119647894.1">
    <property type="nucleotide sequence ID" value="NZ_QXFI01000026.1"/>
</dbReference>
<keyword evidence="4" id="KW-1185">Reference proteome</keyword>
<evidence type="ECO:0000313" key="1">
    <source>
        <dbReference type="EMBL" id="RIV44204.1"/>
    </source>
</evidence>
<dbReference type="OrthoDB" id="1423730at2"/>